<dbReference type="PRINTS" id="PR00385">
    <property type="entry name" value="P450"/>
</dbReference>
<accession>A0A1H5AN20</accession>
<dbReference type="PANTHER" id="PTHR46696">
    <property type="entry name" value="P450, PUTATIVE (EUROFUNG)-RELATED"/>
    <property type="match status" value="1"/>
</dbReference>
<evidence type="ECO:0000256" key="3">
    <source>
        <dbReference type="ARBA" id="ARBA00010617"/>
    </source>
</evidence>
<comment type="similarity">
    <text evidence="3 10">Belongs to the cytochrome P450 family.</text>
</comment>
<evidence type="ECO:0000256" key="10">
    <source>
        <dbReference type="RuleBase" id="RU000461"/>
    </source>
</evidence>
<keyword evidence="6 10" id="KW-0560">Oxidoreductase</keyword>
<keyword evidence="4 10" id="KW-0349">Heme</keyword>
<organism evidence="11 12">
    <name type="scientific">Amycolatopsis tolypomycina</name>
    <dbReference type="NCBI Taxonomy" id="208445"/>
    <lineage>
        <taxon>Bacteria</taxon>
        <taxon>Bacillati</taxon>
        <taxon>Actinomycetota</taxon>
        <taxon>Actinomycetes</taxon>
        <taxon>Pseudonocardiales</taxon>
        <taxon>Pseudonocardiaceae</taxon>
        <taxon>Amycolatopsis</taxon>
    </lineage>
</organism>
<keyword evidence="7 10" id="KW-0408">Iron</keyword>
<protein>
    <submittedName>
        <fullName evidence="11">Cytochrome P450</fullName>
    </submittedName>
</protein>
<dbReference type="PRINTS" id="PR00359">
    <property type="entry name" value="BP450"/>
</dbReference>
<dbReference type="PANTHER" id="PTHR46696:SF5">
    <property type="entry name" value="CYTOCHROME P450 BJ-1"/>
    <property type="match status" value="1"/>
</dbReference>
<dbReference type="SUPFAM" id="SSF48264">
    <property type="entry name" value="Cytochrome P450"/>
    <property type="match status" value="1"/>
</dbReference>
<dbReference type="InterPro" id="IPR002397">
    <property type="entry name" value="Cyt_P450_B"/>
</dbReference>
<dbReference type="EMBL" id="FNSO01000004">
    <property type="protein sequence ID" value="SED43786.1"/>
    <property type="molecule type" value="Genomic_DNA"/>
</dbReference>
<keyword evidence="5 10" id="KW-0479">Metal-binding</keyword>
<dbReference type="GO" id="GO:0005506">
    <property type="term" value="F:iron ion binding"/>
    <property type="evidence" value="ECO:0007669"/>
    <property type="project" value="InterPro"/>
</dbReference>
<evidence type="ECO:0000256" key="6">
    <source>
        <dbReference type="ARBA" id="ARBA00023002"/>
    </source>
</evidence>
<evidence type="ECO:0000313" key="12">
    <source>
        <dbReference type="Proteomes" id="UP000199622"/>
    </source>
</evidence>
<dbReference type="STRING" id="208445.SAMN04489727_7868"/>
<dbReference type="GO" id="GO:0004497">
    <property type="term" value="F:monooxygenase activity"/>
    <property type="evidence" value="ECO:0007669"/>
    <property type="project" value="UniProtKB-KW"/>
</dbReference>
<evidence type="ECO:0000313" key="11">
    <source>
        <dbReference type="EMBL" id="SED43786.1"/>
    </source>
</evidence>
<evidence type="ECO:0000256" key="8">
    <source>
        <dbReference type="ARBA" id="ARBA00023033"/>
    </source>
</evidence>
<dbReference type="GO" id="GO:0020037">
    <property type="term" value="F:heme binding"/>
    <property type="evidence" value="ECO:0007669"/>
    <property type="project" value="InterPro"/>
</dbReference>
<evidence type="ECO:0000256" key="9">
    <source>
        <dbReference type="ARBA" id="ARBA00055433"/>
    </source>
</evidence>
<dbReference type="InterPro" id="IPR017972">
    <property type="entry name" value="Cyt_P450_CS"/>
</dbReference>
<name>A0A1H5AN20_9PSEU</name>
<comment type="cofactor">
    <cofactor evidence="1">
        <name>heme</name>
        <dbReference type="ChEBI" id="CHEBI:30413"/>
    </cofactor>
</comment>
<comment type="function">
    <text evidence="9">Involved in the coupling of aromatic side chains of the heptapeptide of vancomycin.</text>
</comment>
<dbReference type="InterPro" id="IPR036396">
    <property type="entry name" value="Cyt_P450_sf"/>
</dbReference>
<evidence type="ECO:0000256" key="1">
    <source>
        <dbReference type="ARBA" id="ARBA00001971"/>
    </source>
</evidence>
<keyword evidence="12" id="KW-1185">Reference proteome</keyword>
<dbReference type="GO" id="GO:0016705">
    <property type="term" value="F:oxidoreductase activity, acting on paired donors, with incorporation or reduction of molecular oxygen"/>
    <property type="evidence" value="ECO:0007669"/>
    <property type="project" value="InterPro"/>
</dbReference>
<gene>
    <name evidence="11" type="ORF">SAMN04489727_7868</name>
</gene>
<comment type="pathway">
    <text evidence="2">Antibiotic biosynthesis; vancomycin biosynthesis.</text>
</comment>
<dbReference type="InterPro" id="IPR001128">
    <property type="entry name" value="Cyt_P450"/>
</dbReference>
<dbReference type="Gene3D" id="1.10.630.10">
    <property type="entry name" value="Cytochrome P450"/>
    <property type="match status" value="1"/>
</dbReference>
<evidence type="ECO:0000256" key="2">
    <source>
        <dbReference type="ARBA" id="ARBA00004660"/>
    </source>
</evidence>
<dbReference type="FunFam" id="1.10.630.10:FF:000018">
    <property type="entry name" value="Cytochrome P450 monooxygenase"/>
    <property type="match status" value="1"/>
</dbReference>
<dbReference type="Pfam" id="PF00067">
    <property type="entry name" value="p450"/>
    <property type="match status" value="1"/>
</dbReference>
<dbReference type="AlphaFoldDB" id="A0A1H5AN20"/>
<reference evidence="12" key="1">
    <citation type="submission" date="2016-10" db="EMBL/GenBank/DDBJ databases">
        <authorList>
            <person name="Varghese N."/>
            <person name="Submissions S."/>
        </authorList>
    </citation>
    <scope>NUCLEOTIDE SEQUENCE [LARGE SCALE GENOMIC DNA]</scope>
    <source>
        <strain evidence="12">DSM 44544</strain>
    </source>
</reference>
<proteinExistence type="inferred from homology"/>
<evidence type="ECO:0000256" key="7">
    <source>
        <dbReference type="ARBA" id="ARBA00023004"/>
    </source>
</evidence>
<evidence type="ECO:0000256" key="4">
    <source>
        <dbReference type="ARBA" id="ARBA00022617"/>
    </source>
</evidence>
<evidence type="ECO:0000256" key="5">
    <source>
        <dbReference type="ARBA" id="ARBA00022723"/>
    </source>
</evidence>
<sequence length="402" mass="43159">MTPSHTDQLPRFPFEAASALEPPAEWAEFREKCPVARVALASGDEAALITRYDDVKSVLSDPRFTRPTAGDNAARVADTESGGVFNSEMASVLPQHGEDHLTWRRMIGKWFTAKRMNALRPGMAAMAEQLIDEMVAKGAPGDLKAGLAFPLPVWVICDMLGVPDTDRDRFAHWSDVMLSMTRYTQAEFDAAQAEFGRYMGGHIAAKRAEPGDDILSALIADGDGWSDAKLAATGIGLLIAGHETTANMIAKMTAMLLADRSRWERLLADPSLVRTAVEEALRADANAGVGMTRYLTEDFEVGGTVLPAGTTAMCSMAAANRDEGVFADAAGVDLGRSPNPHLAFGAGAHACLGQPLARTELQVVLEVLLRKLPTLELAVPAGELRRIEGLAVGGLRELPVRW</sequence>
<dbReference type="PROSITE" id="PS00086">
    <property type="entry name" value="CYTOCHROME_P450"/>
    <property type="match status" value="1"/>
</dbReference>
<dbReference type="RefSeq" id="WP_167385057.1">
    <property type="nucleotide sequence ID" value="NZ_FNSO01000004.1"/>
</dbReference>
<dbReference type="Proteomes" id="UP000199622">
    <property type="component" value="Unassembled WGS sequence"/>
</dbReference>
<dbReference type="CDD" id="cd11031">
    <property type="entry name" value="Cyp158A-like"/>
    <property type="match status" value="1"/>
</dbReference>
<keyword evidence="8 10" id="KW-0503">Monooxygenase</keyword>